<protein>
    <submittedName>
        <fullName evidence="2">Uncharacterized protein</fullName>
    </submittedName>
</protein>
<name>A0A916EHP6_9GLOM</name>
<proteinExistence type="predicted"/>
<sequence length="91" mass="10626">MLSSSPSIRNLTTLFTSQYLLIFKTYLYILFELKISYFYNNADNFNIFMERHIPLVPNLLLLQKVKSTNHSMKKTASFGELQVIRGKIIGF</sequence>
<keyword evidence="1" id="KW-1133">Transmembrane helix</keyword>
<gene>
    <name evidence="2" type="ORF">CHRIB12_LOCUS18481</name>
</gene>
<evidence type="ECO:0000256" key="1">
    <source>
        <dbReference type="SAM" id="Phobius"/>
    </source>
</evidence>
<evidence type="ECO:0000313" key="2">
    <source>
        <dbReference type="EMBL" id="CAB5383603.1"/>
    </source>
</evidence>
<evidence type="ECO:0000313" key="3">
    <source>
        <dbReference type="Proteomes" id="UP000684084"/>
    </source>
</evidence>
<keyword evidence="1" id="KW-0472">Membrane</keyword>
<comment type="caution">
    <text evidence="2">The sequence shown here is derived from an EMBL/GenBank/DDBJ whole genome shotgun (WGS) entry which is preliminary data.</text>
</comment>
<organism evidence="2 3">
    <name type="scientific">Rhizophagus irregularis</name>
    <dbReference type="NCBI Taxonomy" id="588596"/>
    <lineage>
        <taxon>Eukaryota</taxon>
        <taxon>Fungi</taxon>
        <taxon>Fungi incertae sedis</taxon>
        <taxon>Mucoromycota</taxon>
        <taxon>Glomeromycotina</taxon>
        <taxon>Glomeromycetes</taxon>
        <taxon>Glomerales</taxon>
        <taxon>Glomeraceae</taxon>
        <taxon>Rhizophagus</taxon>
    </lineage>
</organism>
<dbReference type="EMBL" id="CAGKOT010000049">
    <property type="protein sequence ID" value="CAB5383603.1"/>
    <property type="molecule type" value="Genomic_DNA"/>
</dbReference>
<dbReference type="Proteomes" id="UP000684084">
    <property type="component" value="Unassembled WGS sequence"/>
</dbReference>
<keyword evidence="1" id="KW-0812">Transmembrane</keyword>
<dbReference type="AlphaFoldDB" id="A0A916EHP6"/>
<reference evidence="2" key="1">
    <citation type="submission" date="2020-05" db="EMBL/GenBank/DDBJ databases">
        <authorList>
            <person name="Rincon C."/>
            <person name="Sanders R I."/>
            <person name="Robbins C."/>
            <person name="Chaturvedi A."/>
        </authorList>
    </citation>
    <scope>NUCLEOTIDE SEQUENCE</scope>
    <source>
        <strain evidence="2">CHB12</strain>
    </source>
</reference>
<feature type="transmembrane region" description="Helical" evidence="1">
    <location>
        <begin position="12"/>
        <end position="31"/>
    </location>
</feature>
<accession>A0A916EHP6</accession>